<evidence type="ECO:0000313" key="4">
    <source>
        <dbReference type="EMBL" id="OVA11258.1"/>
    </source>
</evidence>
<comment type="caution">
    <text evidence="4">The sequence shown here is derived from an EMBL/GenBank/DDBJ whole genome shotgun (WGS) entry which is preliminary data.</text>
</comment>
<proteinExistence type="predicted"/>
<evidence type="ECO:0000256" key="2">
    <source>
        <dbReference type="SAM" id="MobiDB-lite"/>
    </source>
</evidence>
<dbReference type="InParanoid" id="A0A200QL65"/>
<evidence type="ECO:0000256" key="1">
    <source>
        <dbReference type="PROSITE-ProRule" id="PRU00325"/>
    </source>
</evidence>
<dbReference type="OrthoDB" id="1434341at2759"/>
<dbReference type="AlphaFoldDB" id="A0A200QL65"/>
<dbReference type="InterPro" id="IPR007527">
    <property type="entry name" value="Znf_SWIM"/>
</dbReference>
<keyword evidence="1" id="KW-0862">Zinc</keyword>
<evidence type="ECO:0000313" key="5">
    <source>
        <dbReference type="Proteomes" id="UP000195402"/>
    </source>
</evidence>
<organism evidence="4 5">
    <name type="scientific">Macleaya cordata</name>
    <name type="common">Five-seeded plume-poppy</name>
    <name type="synonym">Bocconia cordata</name>
    <dbReference type="NCBI Taxonomy" id="56857"/>
    <lineage>
        <taxon>Eukaryota</taxon>
        <taxon>Viridiplantae</taxon>
        <taxon>Streptophyta</taxon>
        <taxon>Embryophyta</taxon>
        <taxon>Tracheophyta</taxon>
        <taxon>Spermatophyta</taxon>
        <taxon>Magnoliopsida</taxon>
        <taxon>Ranunculales</taxon>
        <taxon>Papaveraceae</taxon>
        <taxon>Papaveroideae</taxon>
        <taxon>Macleaya</taxon>
    </lineage>
</organism>
<feature type="domain" description="SWIM-type" evidence="3">
    <location>
        <begin position="63"/>
        <end position="95"/>
    </location>
</feature>
<keyword evidence="1" id="KW-0863">Zinc-finger</keyword>
<dbReference type="PANTHER" id="PTHR31973:SF187">
    <property type="entry name" value="MUTATOR TRANSPOSASE MUDRA PROTEIN"/>
    <property type="match status" value="1"/>
</dbReference>
<name>A0A200QL65_MACCD</name>
<sequence>MLDLVRVNLMKMMSDRREKSMDWTTRLCLHYNNLLSETIELGRTMKLIHSSENVFAVQLTRTYQVDLSQIFCSCNMWKINGFPCKYGVACIIGTGQDVYKFCESFFFIESFRASYSLLVEPVLMDERLDEIPDDPTMLPPTTKPGPRRPKKKRIKSAREKRNATITNSY</sequence>
<dbReference type="OMA" id="WSKHAIS"/>
<reference evidence="4 5" key="1">
    <citation type="journal article" date="2017" name="Mol. Plant">
        <title>The Genome of Medicinal Plant Macleaya cordata Provides New Insights into Benzylisoquinoline Alkaloids Metabolism.</title>
        <authorList>
            <person name="Liu X."/>
            <person name="Liu Y."/>
            <person name="Huang P."/>
            <person name="Ma Y."/>
            <person name="Qing Z."/>
            <person name="Tang Q."/>
            <person name="Cao H."/>
            <person name="Cheng P."/>
            <person name="Zheng Y."/>
            <person name="Yuan Z."/>
            <person name="Zhou Y."/>
            <person name="Liu J."/>
            <person name="Tang Z."/>
            <person name="Zhuo Y."/>
            <person name="Zhang Y."/>
            <person name="Yu L."/>
            <person name="Huang J."/>
            <person name="Yang P."/>
            <person name="Peng Q."/>
            <person name="Zhang J."/>
            <person name="Jiang W."/>
            <person name="Zhang Z."/>
            <person name="Lin K."/>
            <person name="Ro D.K."/>
            <person name="Chen X."/>
            <person name="Xiong X."/>
            <person name="Shang Y."/>
            <person name="Huang S."/>
            <person name="Zeng J."/>
        </authorList>
    </citation>
    <scope>NUCLEOTIDE SEQUENCE [LARGE SCALE GENOMIC DNA]</scope>
    <source>
        <strain evidence="5">cv. BLH2017</strain>
        <tissue evidence="4">Root</tissue>
    </source>
</reference>
<dbReference type="GO" id="GO:0008270">
    <property type="term" value="F:zinc ion binding"/>
    <property type="evidence" value="ECO:0007669"/>
    <property type="project" value="UniProtKB-KW"/>
</dbReference>
<dbReference type="STRING" id="56857.A0A200QL65"/>
<dbReference type="PROSITE" id="PS50966">
    <property type="entry name" value="ZF_SWIM"/>
    <property type="match status" value="1"/>
</dbReference>
<evidence type="ECO:0000259" key="3">
    <source>
        <dbReference type="PROSITE" id="PS50966"/>
    </source>
</evidence>
<feature type="region of interest" description="Disordered" evidence="2">
    <location>
        <begin position="130"/>
        <end position="169"/>
    </location>
</feature>
<keyword evidence="1" id="KW-0479">Metal-binding</keyword>
<dbReference type="Pfam" id="PF04434">
    <property type="entry name" value="SWIM"/>
    <property type="match status" value="1"/>
</dbReference>
<dbReference type="PANTHER" id="PTHR31973">
    <property type="entry name" value="POLYPROTEIN, PUTATIVE-RELATED"/>
    <property type="match status" value="1"/>
</dbReference>
<accession>A0A200QL65</accession>
<dbReference type="EMBL" id="MVGT01001715">
    <property type="protein sequence ID" value="OVA11258.1"/>
    <property type="molecule type" value="Genomic_DNA"/>
</dbReference>
<protein>
    <submittedName>
        <fullName evidence="4">Zinc finger protein</fullName>
    </submittedName>
</protein>
<feature type="compositionally biased region" description="Basic residues" evidence="2">
    <location>
        <begin position="145"/>
        <end position="155"/>
    </location>
</feature>
<keyword evidence="5" id="KW-1185">Reference proteome</keyword>
<dbReference type="Proteomes" id="UP000195402">
    <property type="component" value="Unassembled WGS sequence"/>
</dbReference>
<gene>
    <name evidence="4" type="ORF">BVC80_1583g6</name>
</gene>